<dbReference type="Proteomes" id="UP000009168">
    <property type="component" value="Unassembled WGS sequence"/>
</dbReference>
<feature type="transmembrane region" description="Helical" evidence="1">
    <location>
        <begin position="129"/>
        <end position="148"/>
    </location>
</feature>
<proteinExistence type="predicted"/>
<keyword evidence="1 2" id="KW-0812">Transmembrane</keyword>
<dbReference type="InParanoid" id="W7XDL8"/>
<protein>
    <submittedName>
        <fullName evidence="2">Transmembrane protein, putative</fullName>
    </submittedName>
</protein>
<keyword evidence="1" id="KW-0472">Membrane</keyword>
<dbReference type="KEGG" id="tet:TTHERM_000145879"/>
<feature type="transmembrane region" description="Helical" evidence="1">
    <location>
        <begin position="95"/>
        <end position="117"/>
    </location>
</feature>
<gene>
    <name evidence="2" type="ORF">TTHERM_000145879</name>
</gene>
<evidence type="ECO:0000313" key="3">
    <source>
        <dbReference type="Proteomes" id="UP000009168"/>
    </source>
</evidence>
<organism evidence="2 3">
    <name type="scientific">Tetrahymena thermophila (strain SB210)</name>
    <dbReference type="NCBI Taxonomy" id="312017"/>
    <lineage>
        <taxon>Eukaryota</taxon>
        <taxon>Sar</taxon>
        <taxon>Alveolata</taxon>
        <taxon>Ciliophora</taxon>
        <taxon>Intramacronucleata</taxon>
        <taxon>Oligohymenophorea</taxon>
        <taxon>Hymenostomatida</taxon>
        <taxon>Tetrahymenina</taxon>
        <taxon>Tetrahymenidae</taxon>
        <taxon>Tetrahymena</taxon>
    </lineage>
</organism>
<dbReference type="EMBL" id="GG662793">
    <property type="protein sequence ID" value="EWS75672.1"/>
    <property type="molecule type" value="Genomic_DNA"/>
</dbReference>
<evidence type="ECO:0000313" key="2">
    <source>
        <dbReference type="EMBL" id="EWS75672.1"/>
    </source>
</evidence>
<reference evidence="3" key="1">
    <citation type="journal article" date="2006" name="PLoS Biol.">
        <title>Macronuclear genome sequence of the ciliate Tetrahymena thermophila, a model eukaryote.</title>
        <authorList>
            <person name="Eisen J.A."/>
            <person name="Coyne R.S."/>
            <person name="Wu M."/>
            <person name="Wu D."/>
            <person name="Thiagarajan M."/>
            <person name="Wortman J.R."/>
            <person name="Badger J.H."/>
            <person name="Ren Q."/>
            <person name="Amedeo P."/>
            <person name="Jones K.M."/>
            <person name="Tallon L.J."/>
            <person name="Delcher A.L."/>
            <person name="Salzberg S.L."/>
            <person name="Silva J.C."/>
            <person name="Haas B.J."/>
            <person name="Majoros W.H."/>
            <person name="Farzad M."/>
            <person name="Carlton J.M."/>
            <person name="Smith R.K. Jr."/>
            <person name="Garg J."/>
            <person name="Pearlman R.E."/>
            <person name="Karrer K.M."/>
            <person name="Sun L."/>
            <person name="Manning G."/>
            <person name="Elde N.C."/>
            <person name="Turkewitz A.P."/>
            <person name="Asai D.J."/>
            <person name="Wilkes D.E."/>
            <person name="Wang Y."/>
            <person name="Cai H."/>
            <person name="Collins K."/>
            <person name="Stewart B.A."/>
            <person name="Lee S.R."/>
            <person name="Wilamowska K."/>
            <person name="Weinberg Z."/>
            <person name="Ruzzo W.L."/>
            <person name="Wloga D."/>
            <person name="Gaertig J."/>
            <person name="Frankel J."/>
            <person name="Tsao C.-C."/>
            <person name="Gorovsky M.A."/>
            <person name="Keeling P.J."/>
            <person name="Waller R.F."/>
            <person name="Patron N.J."/>
            <person name="Cherry J.M."/>
            <person name="Stover N.A."/>
            <person name="Krieger C.J."/>
            <person name="del Toro C."/>
            <person name="Ryder H.F."/>
            <person name="Williamson S.C."/>
            <person name="Barbeau R.A."/>
            <person name="Hamilton E.P."/>
            <person name="Orias E."/>
        </authorList>
    </citation>
    <scope>NUCLEOTIDE SEQUENCE [LARGE SCALE GENOMIC DNA]</scope>
    <source>
        <strain evidence="3">SB210</strain>
    </source>
</reference>
<evidence type="ECO:0000256" key="1">
    <source>
        <dbReference type="SAM" id="Phobius"/>
    </source>
</evidence>
<sequence length="168" mass="20180">MRVFSYRSQRESCTYLAYQSFKLNKYWLAAQNSICVQHVCCNPTSYKLLILYSFTYDIFLQRFNQDLLDQTIFFPTILSYYITISQNKKNQQLSYTGFVIIIFMVFSPFYFFLSFKITYFFVGTKVQSTYFNFSTLGFLTFLILRLNYFQLSNFQHFIEVISDSHSLF</sequence>
<keyword evidence="1" id="KW-1133">Transmembrane helix</keyword>
<accession>W7XDL8</accession>
<dbReference type="GeneID" id="24437513"/>
<dbReference type="RefSeq" id="XP_012651818.1">
    <property type="nucleotide sequence ID" value="XM_012796364.1"/>
</dbReference>
<name>W7XDL8_TETTS</name>
<keyword evidence="3" id="KW-1185">Reference proteome</keyword>
<dbReference type="AlphaFoldDB" id="W7XDL8"/>